<dbReference type="EMBL" id="JAATIP010000009">
    <property type="protein sequence ID" value="KAF4394786.1"/>
    <property type="molecule type" value="Genomic_DNA"/>
</dbReference>
<sequence>MDAAWIATSSMKAVNFLPSSTTQRTANPTTLILSRHSYEVTKSKNALSFFSNSRNNSLSLTRCSTKSNINTEDQNSTSELDTKLESHEDTKLNSSDEPCLISPSSSSSSGGLVFDLGAGNSWDSEDVGSPVVKRFLSDEEERWYMWYYGRSNSNPGFDSIGLATSSNGVHWERGVGSVQTSVDVGTVMSCSKDWWAFDTSSIRPSEVVIMSSTKVRASSAVYWLYYTGLSSEEVDISGNSFDLIIENPEKVFKESGRSGKIYKSLPGLAISQDGRYWARIEGEHHSGALFDVGSENEWDSLFIASPQVVFHGSGDLRMYYHSFDVRRGKFCIGIARSRDGIRWVKLGKIIEGGKSGAFDELGGLNACVVRNKKDGDYLMAYEGVSDNGGKSIGLAVSKDGLKDWTRLQDDGVLEASGANGWDSKEVGSPCLVQMDGEEDEWRMYYRGVGNGGRIGIGMAVSQGSDIRRFRRWTGGFHICQTLEEASLDGCMNKTKKSDSAIHFHCYSQEQDKRLTGLILHTTPVLVVFQDSFTKMLQLFFEFLVVVHYFLTAERGTERTKVKERGWGSKCRELMLMWQLGKEVSDTRAEVQRLPEIMMSQLTRFFASGKAPAEATTVGHESRQPVVQGDGSSSSVPIEPEY</sequence>
<evidence type="ECO:0000313" key="2">
    <source>
        <dbReference type="EMBL" id="KAF4394786.1"/>
    </source>
</evidence>
<feature type="region of interest" description="Disordered" evidence="1">
    <location>
        <begin position="616"/>
        <end position="641"/>
    </location>
</feature>
<dbReference type="PANTHER" id="PTHR35279:SF1">
    <property type="entry name" value="ARABINANASE_LEVANSUCRASE_INVERTASE"/>
    <property type="match status" value="1"/>
</dbReference>
<evidence type="ECO:0000313" key="3">
    <source>
        <dbReference type="Proteomes" id="UP000525078"/>
    </source>
</evidence>
<dbReference type="Proteomes" id="UP000525078">
    <property type="component" value="Unassembled WGS sequence"/>
</dbReference>
<dbReference type="SUPFAM" id="SSF75005">
    <property type="entry name" value="Arabinanase/levansucrase/invertase"/>
    <property type="match status" value="2"/>
</dbReference>
<name>A0A7J6HHL5_CANSA</name>
<evidence type="ECO:0000256" key="1">
    <source>
        <dbReference type="SAM" id="MobiDB-lite"/>
    </source>
</evidence>
<organism evidence="2 3">
    <name type="scientific">Cannabis sativa</name>
    <name type="common">Hemp</name>
    <name type="synonym">Marijuana</name>
    <dbReference type="NCBI Taxonomy" id="3483"/>
    <lineage>
        <taxon>Eukaryota</taxon>
        <taxon>Viridiplantae</taxon>
        <taxon>Streptophyta</taxon>
        <taxon>Embryophyta</taxon>
        <taxon>Tracheophyta</taxon>
        <taxon>Spermatophyta</taxon>
        <taxon>Magnoliopsida</taxon>
        <taxon>eudicotyledons</taxon>
        <taxon>Gunneridae</taxon>
        <taxon>Pentapetalae</taxon>
        <taxon>rosids</taxon>
        <taxon>fabids</taxon>
        <taxon>Rosales</taxon>
        <taxon>Cannabaceae</taxon>
        <taxon>Cannabis</taxon>
    </lineage>
</organism>
<accession>A0A7J6HHL5</accession>
<dbReference type="AlphaFoldDB" id="A0A7J6HHL5"/>
<gene>
    <name evidence="2" type="ORF">F8388_015692</name>
</gene>
<comment type="caution">
    <text evidence="2">The sequence shown here is derived from an EMBL/GenBank/DDBJ whole genome shotgun (WGS) entry which is preliminary data.</text>
</comment>
<dbReference type="Gene3D" id="2.115.10.20">
    <property type="entry name" value="Glycosyl hydrolase domain, family 43"/>
    <property type="match status" value="2"/>
</dbReference>
<dbReference type="InterPro" id="IPR023296">
    <property type="entry name" value="Glyco_hydro_beta-prop_sf"/>
</dbReference>
<feature type="compositionally biased region" description="Polar residues" evidence="1">
    <location>
        <begin position="68"/>
        <end position="79"/>
    </location>
</feature>
<reference evidence="2 3" key="1">
    <citation type="journal article" date="2020" name="bioRxiv">
        <title>Sequence and annotation of 42 cannabis genomes reveals extensive copy number variation in cannabinoid synthesis and pathogen resistance genes.</title>
        <authorList>
            <person name="Mckernan K.J."/>
            <person name="Helbert Y."/>
            <person name="Kane L.T."/>
            <person name="Ebling H."/>
            <person name="Zhang L."/>
            <person name="Liu B."/>
            <person name="Eaton Z."/>
            <person name="Mclaughlin S."/>
            <person name="Kingan S."/>
            <person name="Baybayan P."/>
            <person name="Concepcion G."/>
            <person name="Jordan M."/>
            <person name="Riva A."/>
            <person name="Barbazuk W."/>
            <person name="Harkins T."/>
        </authorList>
    </citation>
    <scope>NUCLEOTIDE SEQUENCE [LARGE SCALE GENOMIC DNA]</scope>
    <source>
        <strain evidence="3">cv. Jamaican Lion 4</strain>
        <tissue evidence="2">Leaf</tissue>
    </source>
</reference>
<protein>
    <submittedName>
        <fullName evidence="2">Uncharacterized protein</fullName>
    </submittedName>
</protein>
<proteinExistence type="predicted"/>
<feature type="compositionally biased region" description="Basic and acidic residues" evidence="1">
    <location>
        <begin position="80"/>
        <end position="91"/>
    </location>
</feature>
<feature type="region of interest" description="Disordered" evidence="1">
    <location>
        <begin position="68"/>
        <end position="109"/>
    </location>
</feature>
<dbReference type="PANTHER" id="PTHR35279">
    <property type="match status" value="1"/>
</dbReference>